<reference evidence="2 3" key="1">
    <citation type="submission" date="2023-11" db="EMBL/GenBank/DDBJ databases">
        <title>Lentzea sokolovensis, sp. nov., Lentzea kristufkii, sp. nov., and Lentzea miocenensis, sp. nov., rare actinobacteria from Sokolov Coal Basin, Miocene lacustrine sediment, Czech Republic.</title>
        <authorList>
            <person name="Lara A."/>
            <person name="Kotroba L."/>
            <person name="Nouioui I."/>
            <person name="Neumann-Schaal M."/>
            <person name="Mast Y."/>
            <person name="Chronakova A."/>
        </authorList>
    </citation>
    <scope>NUCLEOTIDE SEQUENCE [LARGE SCALE GENOMIC DNA]</scope>
    <source>
        <strain evidence="2 3">BCCO 10_0798</strain>
    </source>
</reference>
<comment type="caution">
    <text evidence="2">The sequence shown here is derived from an EMBL/GenBank/DDBJ whole genome shotgun (WGS) entry which is preliminary data.</text>
</comment>
<accession>A0ABU4TQ89</accession>
<proteinExistence type="predicted"/>
<name>A0ABU4TQ89_9PSEU</name>
<dbReference type="InterPro" id="IPR007278">
    <property type="entry name" value="DUF397"/>
</dbReference>
<dbReference type="RefSeq" id="WP_319984360.1">
    <property type="nucleotide sequence ID" value="NZ_JAXAVV010000005.1"/>
</dbReference>
<sequence>MKKDRRWRKSSRSNSGQECIEVANDVDAVRDSKNPTTLLEFGPLAMSMFIEAAKAGTVGR</sequence>
<dbReference type="Pfam" id="PF04149">
    <property type="entry name" value="DUF397"/>
    <property type="match status" value="1"/>
</dbReference>
<reference evidence="2 3" key="2">
    <citation type="submission" date="2023-11" db="EMBL/GenBank/DDBJ databases">
        <authorList>
            <person name="Lara A.C."/>
            <person name="Chronakova A."/>
        </authorList>
    </citation>
    <scope>NUCLEOTIDE SEQUENCE [LARGE SCALE GENOMIC DNA]</scope>
    <source>
        <strain evidence="2 3">BCCO 10_0798</strain>
    </source>
</reference>
<dbReference type="EMBL" id="JAXAVV010000005">
    <property type="protein sequence ID" value="MDX8050387.1"/>
    <property type="molecule type" value="Genomic_DNA"/>
</dbReference>
<dbReference type="Proteomes" id="UP001271792">
    <property type="component" value="Unassembled WGS sequence"/>
</dbReference>
<feature type="domain" description="DUF397" evidence="1">
    <location>
        <begin position="6"/>
        <end position="54"/>
    </location>
</feature>
<keyword evidence="3" id="KW-1185">Reference proteome</keyword>
<gene>
    <name evidence="2" type="ORF">SK571_13430</name>
</gene>
<evidence type="ECO:0000259" key="1">
    <source>
        <dbReference type="Pfam" id="PF04149"/>
    </source>
</evidence>
<protein>
    <submittedName>
        <fullName evidence="2">DUF397 domain-containing protein</fullName>
    </submittedName>
</protein>
<organism evidence="2 3">
    <name type="scientific">Lentzea kristufekii</name>
    <dbReference type="NCBI Taxonomy" id="3095430"/>
    <lineage>
        <taxon>Bacteria</taxon>
        <taxon>Bacillati</taxon>
        <taxon>Actinomycetota</taxon>
        <taxon>Actinomycetes</taxon>
        <taxon>Pseudonocardiales</taxon>
        <taxon>Pseudonocardiaceae</taxon>
        <taxon>Lentzea</taxon>
    </lineage>
</organism>
<evidence type="ECO:0000313" key="3">
    <source>
        <dbReference type="Proteomes" id="UP001271792"/>
    </source>
</evidence>
<evidence type="ECO:0000313" key="2">
    <source>
        <dbReference type="EMBL" id="MDX8050387.1"/>
    </source>
</evidence>